<keyword evidence="12" id="KW-1133">Transmembrane helix</keyword>
<evidence type="ECO:0000259" key="14">
    <source>
        <dbReference type="Pfam" id="PF18517"/>
    </source>
</evidence>
<dbReference type="GO" id="GO:0015937">
    <property type="term" value="P:coenzyme A biosynthetic process"/>
    <property type="evidence" value="ECO:0007669"/>
    <property type="project" value="UniProtKB-KW"/>
</dbReference>
<keyword evidence="12" id="KW-0472">Membrane</keyword>
<keyword evidence="6" id="KW-0418">Kinase</keyword>
<evidence type="ECO:0000256" key="6">
    <source>
        <dbReference type="ARBA" id="ARBA00022777"/>
    </source>
</evidence>
<keyword evidence="10" id="KW-0539">Nucleus</keyword>
<evidence type="ECO:0000256" key="2">
    <source>
        <dbReference type="ARBA" id="ARBA00009018"/>
    </source>
</evidence>
<feature type="coiled-coil region" evidence="11">
    <location>
        <begin position="363"/>
        <end position="456"/>
    </location>
</feature>
<dbReference type="Proteomes" id="UP001160483">
    <property type="component" value="Unassembled WGS sequence"/>
</dbReference>
<dbReference type="GO" id="GO:0005634">
    <property type="term" value="C:nucleus"/>
    <property type="evidence" value="ECO:0007669"/>
    <property type="project" value="UniProtKB-SubCell"/>
</dbReference>
<dbReference type="Pfam" id="PF01121">
    <property type="entry name" value="CoaE"/>
    <property type="match status" value="1"/>
</dbReference>
<comment type="subcellular location">
    <subcellularLocation>
        <location evidence="1">Nucleus</location>
    </subcellularLocation>
</comment>
<keyword evidence="7" id="KW-0067">ATP-binding</keyword>
<comment type="caution">
    <text evidence="15">The sequence shown here is derived from an EMBL/GenBank/DDBJ whole genome shotgun (WGS) entry which is preliminary data.</text>
</comment>
<sequence length="489" mass="55527">MRDIHLLALTPLSLLLGVILGLIKEKLAKYSIQRLLLAITPFSLLLLLSIRDGIVLTGIYLLGRMLGASLVGVGLTGGIATGKSTVSNVFRASGAVIIDADVVAREVVMPGRGAYKEIVHCFGTGVLHEHDATINRAKLGAIIFSDPTQRKKLDTATHKHILWEMFKQLVYQRLICRKRLVVLDAPLLFETKVLEYFCYPTIVVVCSDTNELSRLMKRDKITRQDAEKRIKSQMNLHEKVSKADLVIQNDGTLDELLLHTHETLQRAAALVGILNQFTFLENNRVLMVRKGVSLQEKRERILRIYHESKEVFNLKEVEKLGSKAGVVLQTIKDVNQALVDDTLVDCDKIGSANYFWSFPSTLSQSRKRKLSELEQRRQAIEEKLIKVKQSINEQKALRPESEERVLKLHRLEEQNAKVQALRIKVQHLADNDPAILNELESKLRVAKEGCDRWTDNVYTLKSWVVKKRGVEGREVDKWLGIKDDFDYVE</sequence>
<evidence type="ECO:0008006" key="17">
    <source>
        <dbReference type="Google" id="ProtNLM"/>
    </source>
</evidence>
<dbReference type="GO" id="GO:0004140">
    <property type="term" value="F:dephospho-CoA kinase activity"/>
    <property type="evidence" value="ECO:0007669"/>
    <property type="project" value="InterPro"/>
</dbReference>
<dbReference type="CDD" id="cd02022">
    <property type="entry name" value="DPCK"/>
    <property type="match status" value="1"/>
</dbReference>
<evidence type="ECO:0000256" key="3">
    <source>
        <dbReference type="ARBA" id="ARBA00022490"/>
    </source>
</evidence>
<dbReference type="InterPro" id="IPR001977">
    <property type="entry name" value="Depp_CoAkinase"/>
</dbReference>
<dbReference type="HAMAP" id="MF_00376">
    <property type="entry name" value="Dephospho_CoA_kinase"/>
    <property type="match status" value="1"/>
</dbReference>
<dbReference type="AlphaFoldDB" id="A0AAU9LG81"/>
<dbReference type="Pfam" id="PF03962">
    <property type="entry name" value="Mnd1"/>
    <property type="match status" value="1"/>
</dbReference>
<feature type="transmembrane region" description="Helical" evidence="12">
    <location>
        <begin position="6"/>
        <end position="23"/>
    </location>
</feature>
<dbReference type="SUPFAM" id="SSF52540">
    <property type="entry name" value="P-loop containing nucleoside triphosphate hydrolases"/>
    <property type="match status" value="1"/>
</dbReference>
<dbReference type="Gene3D" id="3.40.50.300">
    <property type="entry name" value="P-loop containing nucleotide triphosphate hydrolases"/>
    <property type="match status" value="1"/>
</dbReference>
<dbReference type="GO" id="GO:0005524">
    <property type="term" value="F:ATP binding"/>
    <property type="evidence" value="ECO:0007669"/>
    <property type="project" value="UniProtKB-KW"/>
</dbReference>
<evidence type="ECO:0000256" key="11">
    <source>
        <dbReference type="SAM" id="Coils"/>
    </source>
</evidence>
<feature type="domain" description="Mnd1 HTH" evidence="13">
    <location>
        <begin position="301"/>
        <end position="359"/>
    </location>
</feature>
<feature type="transmembrane region" description="Helical" evidence="12">
    <location>
        <begin position="35"/>
        <end position="62"/>
    </location>
</feature>
<keyword evidence="5" id="KW-0547">Nucleotide-binding</keyword>
<evidence type="ECO:0000313" key="15">
    <source>
        <dbReference type="EMBL" id="CAH0482641.1"/>
    </source>
</evidence>
<dbReference type="PANTHER" id="PTHR10695:SF46">
    <property type="entry name" value="BIFUNCTIONAL COENZYME A SYNTHASE-RELATED"/>
    <property type="match status" value="1"/>
</dbReference>
<evidence type="ECO:0000256" key="10">
    <source>
        <dbReference type="ARBA" id="ARBA00023242"/>
    </source>
</evidence>
<dbReference type="Pfam" id="PF18517">
    <property type="entry name" value="LZ3wCH"/>
    <property type="match status" value="1"/>
</dbReference>
<evidence type="ECO:0000256" key="5">
    <source>
        <dbReference type="ARBA" id="ARBA00022741"/>
    </source>
</evidence>
<comment type="similarity">
    <text evidence="2">Belongs to the CoaE family.</text>
</comment>
<evidence type="ECO:0000256" key="4">
    <source>
        <dbReference type="ARBA" id="ARBA00022679"/>
    </source>
</evidence>
<dbReference type="InterPro" id="IPR040661">
    <property type="entry name" value="LZ3wCH"/>
</dbReference>
<dbReference type="InterPro" id="IPR027417">
    <property type="entry name" value="P-loop_NTPase"/>
</dbReference>
<evidence type="ECO:0000256" key="9">
    <source>
        <dbReference type="ARBA" id="ARBA00023054"/>
    </source>
</evidence>
<evidence type="ECO:0000313" key="16">
    <source>
        <dbReference type="Proteomes" id="UP001160483"/>
    </source>
</evidence>
<dbReference type="FunFam" id="3.40.50.300:FF:000991">
    <property type="entry name" value="Dephospho-CoA kinase"/>
    <property type="match status" value="1"/>
</dbReference>
<evidence type="ECO:0000256" key="1">
    <source>
        <dbReference type="ARBA" id="ARBA00004123"/>
    </source>
</evidence>
<dbReference type="InterPro" id="IPR040453">
    <property type="entry name" value="Mnd1_HTH"/>
</dbReference>
<dbReference type="NCBIfam" id="TIGR00152">
    <property type="entry name" value="dephospho-CoA kinase"/>
    <property type="match status" value="1"/>
</dbReference>
<feature type="domain" description="Leucine zipper with capping helix" evidence="14">
    <location>
        <begin position="436"/>
        <end position="488"/>
    </location>
</feature>
<evidence type="ECO:0000259" key="13">
    <source>
        <dbReference type="Pfam" id="PF03962"/>
    </source>
</evidence>
<keyword evidence="9 11" id="KW-0175">Coiled coil</keyword>
<gene>
    <name evidence="15" type="ORF">PBS003_LOCUS9226</name>
</gene>
<keyword evidence="12" id="KW-0812">Transmembrane</keyword>
<dbReference type="PROSITE" id="PS51219">
    <property type="entry name" value="DPCK"/>
    <property type="match status" value="1"/>
</dbReference>
<evidence type="ECO:0000256" key="8">
    <source>
        <dbReference type="ARBA" id="ARBA00022993"/>
    </source>
</evidence>
<keyword evidence="8" id="KW-0173">Coenzyme A biosynthesis</keyword>
<organism evidence="15 16">
    <name type="scientific">Peronospora belbahrii</name>
    <dbReference type="NCBI Taxonomy" id="622444"/>
    <lineage>
        <taxon>Eukaryota</taxon>
        <taxon>Sar</taxon>
        <taxon>Stramenopiles</taxon>
        <taxon>Oomycota</taxon>
        <taxon>Peronosporomycetes</taxon>
        <taxon>Peronosporales</taxon>
        <taxon>Peronosporaceae</taxon>
        <taxon>Peronospora</taxon>
    </lineage>
</organism>
<evidence type="ECO:0000256" key="12">
    <source>
        <dbReference type="SAM" id="Phobius"/>
    </source>
</evidence>
<protein>
    <recommendedName>
        <fullName evidence="17">Mnd1 HTH domain-containing protein</fullName>
    </recommendedName>
</protein>
<proteinExistence type="inferred from homology"/>
<reference evidence="15" key="1">
    <citation type="submission" date="2021-11" db="EMBL/GenBank/DDBJ databases">
        <authorList>
            <person name="Islam A."/>
            <person name="Islam S."/>
            <person name="Flora M.S."/>
            <person name="Rahman M."/>
            <person name="Ziaur R.M."/>
            <person name="Epstein J.H."/>
            <person name="Hassan M."/>
            <person name="Klassen M."/>
            <person name="Woodard K."/>
            <person name="Webb A."/>
            <person name="Webby R.J."/>
            <person name="El Zowalaty M.E."/>
        </authorList>
    </citation>
    <scope>NUCLEOTIDE SEQUENCE</scope>
    <source>
        <strain evidence="15">Pbs3</strain>
    </source>
</reference>
<keyword evidence="3" id="KW-0963">Cytoplasm</keyword>
<dbReference type="EMBL" id="CAKKTJ010000335">
    <property type="protein sequence ID" value="CAH0482641.1"/>
    <property type="molecule type" value="Genomic_DNA"/>
</dbReference>
<dbReference type="PANTHER" id="PTHR10695">
    <property type="entry name" value="DEPHOSPHO-COA KINASE-RELATED"/>
    <property type="match status" value="1"/>
</dbReference>
<evidence type="ECO:0000256" key="7">
    <source>
        <dbReference type="ARBA" id="ARBA00022840"/>
    </source>
</evidence>
<keyword evidence="4" id="KW-0808">Transferase</keyword>
<name>A0AAU9LG81_9STRA</name>
<accession>A0AAU9LG81</accession>